<dbReference type="SUPFAM" id="SSF51316">
    <property type="entry name" value="Mss4-like"/>
    <property type="match status" value="1"/>
</dbReference>
<dbReference type="GeneID" id="25276030"/>
<protein>
    <submittedName>
        <fullName evidence="2">Uncharacterized protein</fullName>
    </submittedName>
</protein>
<dbReference type="AlphaFoldDB" id="A0A072PT97"/>
<feature type="chain" id="PRO_5001683709" evidence="1">
    <location>
        <begin position="27"/>
        <end position="146"/>
    </location>
</feature>
<evidence type="ECO:0000313" key="2">
    <source>
        <dbReference type="EMBL" id="KEF63106.1"/>
    </source>
</evidence>
<organism evidence="2 3">
    <name type="scientific">Exophiala aquamarina CBS 119918</name>
    <dbReference type="NCBI Taxonomy" id="1182545"/>
    <lineage>
        <taxon>Eukaryota</taxon>
        <taxon>Fungi</taxon>
        <taxon>Dikarya</taxon>
        <taxon>Ascomycota</taxon>
        <taxon>Pezizomycotina</taxon>
        <taxon>Eurotiomycetes</taxon>
        <taxon>Chaetothyriomycetidae</taxon>
        <taxon>Chaetothyriales</taxon>
        <taxon>Herpotrichiellaceae</taxon>
        <taxon>Exophiala</taxon>
    </lineage>
</organism>
<dbReference type="VEuPathDB" id="FungiDB:A1O9_01082"/>
<dbReference type="OrthoDB" id="6329284at2759"/>
<reference evidence="2 3" key="1">
    <citation type="submission" date="2013-03" db="EMBL/GenBank/DDBJ databases">
        <title>The Genome Sequence of Exophiala aquamarina CBS 119918.</title>
        <authorList>
            <consortium name="The Broad Institute Genomics Platform"/>
            <person name="Cuomo C."/>
            <person name="de Hoog S."/>
            <person name="Gorbushina A."/>
            <person name="Walker B."/>
            <person name="Young S.K."/>
            <person name="Zeng Q."/>
            <person name="Gargeya S."/>
            <person name="Fitzgerald M."/>
            <person name="Haas B."/>
            <person name="Abouelleil A."/>
            <person name="Allen A.W."/>
            <person name="Alvarado L."/>
            <person name="Arachchi H.M."/>
            <person name="Berlin A.M."/>
            <person name="Chapman S.B."/>
            <person name="Gainer-Dewar J."/>
            <person name="Goldberg J."/>
            <person name="Griggs A."/>
            <person name="Gujja S."/>
            <person name="Hansen M."/>
            <person name="Howarth C."/>
            <person name="Imamovic A."/>
            <person name="Ireland A."/>
            <person name="Larimer J."/>
            <person name="McCowan C."/>
            <person name="Murphy C."/>
            <person name="Pearson M."/>
            <person name="Poon T.W."/>
            <person name="Priest M."/>
            <person name="Roberts A."/>
            <person name="Saif S."/>
            <person name="Shea T."/>
            <person name="Sisk P."/>
            <person name="Sykes S."/>
            <person name="Wortman J."/>
            <person name="Nusbaum C."/>
            <person name="Birren B."/>
        </authorList>
    </citation>
    <scope>NUCLEOTIDE SEQUENCE [LARGE SCALE GENOMIC DNA]</scope>
    <source>
        <strain evidence="2 3">CBS 119918</strain>
    </source>
</reference>
<dbReference type="RefSeq" id="XP_013265696.1">
    <property type="nucleotide sequence ID" value="XM_013410242.1"/>
</dbReference>
<dbReference type="STRING" id="1182545.A0A072PT97"/>
<keyword evidence="3" id="KW-1185">Reference proteome</keyword>
<gene>
    <name evidence="2" type="ORF">A1O9_01082</name>
</gene>
<keyword evidence="1" id="KW-0732">Signal</keyword>
<evidence type="ECO:0000256" key="1">
    <source>
        <dbReference type="SAM" id="SignalP"/>
    </source>
</evidence>
<dbReference type="Proteomes" id="UP000027920">
    <property type="component" value="Unassembled WGS sequence"/>
</dbReference>
<accession>A0A072PT97</accession>
<proteinExistence type="predicted"/>
<comment type="caution">
    <text evidence="2">The sequence shown here is derived from an EMBL/GenBank/DDBJ whole genome shotgun (WGS) entry which is preliminary data.</text>
</comment>
<dbReference type="HOGENOM" id="CLU_095045_1_0_1"/>
<dbReference type="InterPro" id="IPR011057">
    <property type="entry name" value="Mss4-like_sf"/>
</dbReference>
<feature type="signal peptide" evidence="1">
    <location>
        <begin position="1"/>
        <end position="26"/>
    </location>
</feature>
<name>A0A072PT97_9EURO</name>
<sequence length="146" mass="16280">MCRKWTAGLVAQFIVVSPLQITPPLAQSVYYKEYQSSPRRFRGFCGECGSSLIWRSDDKVDTLDLFLGTIDETWLLGAKVEGSERETAQGIVVERVGGLGKELCTPNQYQFYYANAISGVTDLLEGGQKFLQENTHGLWMECGKDA</sequence>
<dbReference type="EMBL" id="AMGV01000001">
    <property type="protein sequence ID" value="KEF63106.1"/>
    <property type="molecule type" value="Genomic_DNA"/>
</dbReference>
<evidence type="ECO:0000313" key="3">
    <source>
        <dbReference type="Proteomes" id="UP000027920"/>
    </source>
</evidence>
<dbReference type="Gene3D" id="3.90.1590.10">
    <property type="entry name" value="glutathione-dependent formaldehyde- activating enzyme (gfa)"/>
    <property type="match status" value="1"/>
</dbReference>